<comment type="caution">
    <text evidence="4">The sequence shown here is derived from an EMBL/GenBank/DDBJ whole genome shotgun (WGS) entry which is preliminary data.</text>
</comment>
<dbReference type="InterPro" id="IPR047183">
    <property type="entry name" value="GDO-like"/>
</dbReference>
<evidence type="ECO:0000256" key="2">
    <source>
        <dbReference type="ARBA" id="ARBA00023002"/>
    </source>
</evidence>
<dbReference type="PANTHER" id="PTHR41517:SF1">
    <property type="entry name" value="CUPIN"/>
    <property type="match status" value="1"/>
</dbReference>
<evidence type="ECO:0000313" key="5">
    <source>
        <dbReference type="Proteomes" id="UP001225646"/>
    </source>
</evidence>
<keyword evidence="5" id="KW-1185">Reference proteome</keyword>
<evidence type="ECO:0000256" key="1">
    <source>
        <dbReference type="ARBA" id="ARBA00022964"/>
    </source>
</evidence>
<organism evidence="4 5">
    <name type="scientific">Aeribacillus alveayuensis</name>
    <dbReference type="NCBI Taxonomy" id="279215"/>
    <lineage>
        <taxon>Bacteria</taxon>
        <taxon>Bacillati</taxon>
        <taxon>Bacillota</taxon>
        <taxon>Bacilli</taxon>
        <taxon>Bacillales</taxon>
        <taxon>Bacillaceae</taxon>
        <taxon>Aeribacillus</taxon>
    </lineage>
</organism>
<gene>
    <name evidence="4" type="ORF">J2S06_002185</name>
</gene>
<dbReference type="EMBL" id="JAUSTR010000010">
    <property type="protein sequence ID" value="MDQ0163107.1"/>
    <property type="molecule type" value="Genomic_DNA"/>
</dbReference>
<keyword evidence="1" id="KW-0223">Dioxygenase</keyword>
<dbReference type="CDD" id="cd02216">
    <property type="entry name" value="cupin_GDO-like_N"/>
    <property type="match status" value="1"/>
</dbReference>
<reference evidence="4 5" key="1">
    <citation type="submission" date="2023-07" db="EMBL/GenBank/DDBJ databases">
        <title>Genomic Encyclopedia of Type Strains, Phase IV (KMG-IV): sequencing the most valuable type-strain genomes for metagenomic binning, comparative biology and taxonomic classification.</title>
        <authorList>
            <person name="Goeker M."/>
        </authorList>
    </citation>
    <scope>NUCLEOTIDE SEQUENCE [LARGE SCALE GENOMIC DNA]</scope>
    <source>
        <strain evidence="4 5">DSM 19092</strain>
    </source>
</reference>
<dbReference type="InterPro" id="IPR013096">
    <property type="entry name" value="Cupin_2"/>
</dbReference>
<dbReference type="GO" id="GO:0047922">
    <property type="term" value="F:gentisate 1,2-dioxygenase activity"/>
    <property type="evidence" value="ECO:0007669"/>
    <property type="project" value="UniProtKB-EC"/>
</dbReference>
<dbReference type="EC" id="1.13.11.4" evidence="4"/>
<accession>A0ABT9VQ40</accession>
<evidence type="ECO:0000313" key="4">
    <source>
        <dbReference type="EMBL" id="MDQ0163107.1"/>
    </source>
</evidence>
<sequence length="377" mass="43303">MSKKEVLTEEQLNHYYDGMKKNHLGPLWYDLGHMVTKEPVHDVEPYLWKWKTIRDYVMKAGEILEPGKDAERRVVYLQNPSLLKHGLVGYGTHTLYAGIQLLLPGEFAPSHHHSQGAIRFIIEGSGAYTAVNGEKVYMERGDMVLTPAWTWHEHKHEGTEPMIWLDGLDVGLVKTLAASFFEPYEDGFYPEKPKENYSTERWAKGVFVPKGKKEKPGYPSPIIGYKWDRAKYVLQQMSASPEENEDLFDGYAIEYINPSTGGSADERIGSMMQKLLPKQHTNAHRHVHSAIYHVLEGKGYTVINGQKFEWEKGDFFILPPWSWHEHVNEGTEDAYLFSFNDKPVMEMLGLEREEAHPEGHQKIERVFTSDATIELGK</sequence>
<evidence type="ECO:0000259" key="3">
    <source>
        <dbReference type="Pfam" id="PF07883"/>
    </source>
</evidence>
<protein>
    <submittedName>
        <fullName evidence="4">Gentisate 1,2-dioxygenase</fullName>
        <ecNumber evidence="4">1.13.11.4</ecNumber>
    </submittedName>
</protein>
<dbReference type="Proteomes" id="UP001225646">
    <property type="component" value="Unassembled WGS sequence"/>
</dbReference>
<name>A0ABT9VQ40_9BACI</name>
<keyword evidence="2 4" id="KW-0560">Oxidoreductase</keyword>
<feature type="domain" description="Cupin type-2" evidence="3">
    <location>
        <begin position="272"/>
        <end position="338"/>
    </location>
</feature>
<dbReference type="Gene3D" id="2.60.120.10">
    <property type="entry name" value="Jelly Rolls"/>
    <property type="match status" value="1"/>
</dbReference>
<dbReference type="InterPro" id="IPR011051">
    <property type="entry name" value="RmlC_Cupin_sf"/>
</dbReference>
<dbReference type="InterPro" id="IPR014710">
    <property type="entry name" value="RmlC-like_jellyroll"/>
</dbReference>
<dbReference type="PANTHER" id="PTHR41517">
    <property type="entry name" value="1,2-DIOXYGENASE PROTEIN-RELATED"/>
    <property type="match status" value="1"/>
</dbReference>
<proteinExistence type="predicted"/>
<dbReference type="Pfam" id="PF07883">
    <property type="entry name" value="Cupin_2"/>
    <property type="match status" value="2"/>
</dbReference>
<dbReference type="RefSeq" id="WP_419152300.1">
    <property type="nucleotide sequence ID" value="NZ_JAUSTR010000010.1"/>
</dbReference>
<feature type="domain" description="Cupin type-2" evidence="3">
    <location>
        <begin position="99"/>
        <end position="166"/>
    </location>
</feature>
<dbReference type="SUPFAM" id="SSF51182">
    <property type="entry name" value="RmlC-like cupins"/>
    <property type="match status" value="1"/>
</dbReference>
<dbReference type="CDD" id="cd06992">
    <property type="entry name" value="cupin_GDO-like_C"/>
    <property type="match status" value="1"/>
</dbReference>